<dbReference type="EMBL" id="RSDW01000001">
    <property type="protein sequence ID" value="RSL18875.1"/>
    <property type="molecule type" value="Genomic_DNA"/>
</dbReference>
<dbReference type="PANTHER" id="PTHR42693:SF43">
    <property type="entry name" value="BLL2667 PROTEIN"/>
    <property type="match status" value="1"/>
</dbReference>
<evidence type="ECO:0000256" key="1">
    <source>
        <dbReference type="ARBA" id="ARBA00008779"/>
    </source>
</evidence>
<dbReference type="Proteomes" id="UP000269669">
    <property type="component" value="Unassembled WGS sequence"/>
</dbReference>
<sequence length="823" mass="89442">MRIKGQIFTGSTLSGMAILVCLVATLGSLMPSVYAQENLPDRRPGTFAGKIGQSYKDSTPAWPITRKAPPNAPNVLVILLDDVGFGAASTFGGPIPTPALDRLAKTGLRYTRWNTTALCSPTRAALLSGRNHHQMGYGVIAEVSTGFPGYNSVFPDANATIAAILKDNGYNTAAFGKWHLTPDYETSAAGPFTQWPTGVGFERYYGFLGGDCNQWSPPLIDGTTFIEKPAGVKDYNLTADLANQTISWIRNQKSTAPNKPFFIYFAPGATHAPHQPPKQWVEKFKGQFEKGWNKVSEETYERMKTMGILPPTAKYNPIPDDVGVWDKLDPDTRTVYARMMEVYAGYLAYADYEAGRLLDTLDELGITDNTMVIYAVGDNGASAEGGLSGTLNEVAADFNAYRPNVVAEALRRLDEIGGPTTYNHYPAGWALAMNSPFKQAKRIASQFGGTANPMVISWPNGIKDHGGLRTQFAHAIDIAPTILDVAGIPQPKTVNGIPQTPMTGTSMAYTFLAENANAPSQHHTQYFELGGIRAIYHDGWIAATDHGFNAWEDRPRGNYTFDTDKWELYDLANDFTEHDDVSAQNPAKLKALQALFVQEAKKYNVFPLDDRSAERFSPEATGRPVGAIQGLTKVTYWPGVTRVPEGSAIDVKNKSFSITAEVTTPPNGADGVIITQGGLFAGWALIVENSKPVFIYNWLQEQITKVSSPVTLPQGKSVVKFQFSYDGGGVGKGGTGSLSIDDKQVASAHIEKTVPFRFSLDESLDVGEDTGTPVSMDYFDKMPFRFTGTLGGVTVEVAPVSAAQQKQAADAHRKVQQKMAELN</sequence>
<dbReference type="AlphaFoldDB" id="A0A428MPS6"/>
<dbReference type="SUPFAM" id="SSF53649">
    <property type="entry name" value="Alkaline phosphatase-like"/>
    <property type="match status" value="1"/>
</dbReference>
<dbReference type="InterPro" id="IPR017850">
    <property type="entry name" value="Alkaline_phosphatase_core_sf"/>
</dbReference>
<dbReference type="CDD" id="cd16025">
    <property type="entry name" value="PAS_like"/>
    <property type="match status" value="1"/>
</dbReference>
<dbReference type="RefSeq" id="WP_221761685.1">
    <property type="nucleotide sequence ID" value="NZ_RSDW01000001.1"/>
</dbReference>
<feature type="domain" description="Sulfatase N-terminal" evidence="2">
    <location>
        <begin position="73"/>
        <end position="488"/>
    </location>
</feature>
<comment type="similarity">
    <text evidence="1">Belongs to the sulfatase family.</text>
</comment>
<dbReference type="Gene3D" id="3.40.720.10">
    <property type="entry name" value="Alkaline Phosphatase, subunit A"/>
    <property type="match status" value="1"/>
</dbReference>
<reference evidence="3 4" key="1">
    <citation type="submission" date="2018-12" db="EMBL/GenBank/DDBJ databases">
        <title>Sequencing of bacterial isolates from soil warming experiment in Harvard Forest, Massachusetts, USA.</title>
        <authorList>
            <person name="Deangelis K."/>
        </authorList>
    </citation>
    <scope>NUCLEOTIDE SEQUENCE [LARGE SCALE GENOMIC DNA]</scope>
    <source>
        <strain evidence="3 4">EB153</strain>
    </source>
</reference>
<gene>
    <name evidence="3" type="ORF">EDE15_4480</name>
</gene>
<dbReference type="Pfam" id="PF00884">
    <property type="entry name" value="Sulfatase"/>
    <property type="match status" value="1"/>
</dbReference>
<evidence type="ECO:0000313" key="4">
    <source>
        <dbReference type="Proteomes" id="UP000269669"/>
    </source>
</evidence>
<name>A0A428MPS6_9BACT</name>
<evidence type="ECO:0000313" key="3">
    <source>
        <dbReference type="EMBL" id="RSL18875.1"/>
    </source>
</evidence>
<protein>
    <submittedName>
        <fullName evidence="3">Arylsulfatase</fullName>
    </submittedName>
</protein>
<dbReference type="InterPro" id="IPR050738">
    <property type="entry name" value="Sulfatase"/>
</dbReference>
<keyword evidence="4" id="KW-1185">Reference proteome</keyword>
<accession>A0A428MPS6</accession>
<comment type="caution">
    <text evidence="3">The sequence shown here is derived from an EMBL/GenBank/DDBJ whole genome shotgun (WGS) entry which is preliminary data.</text>
</comment>
<dbReference type="PANTHER" id="PTHR42693">
    <property type="entry name" value="ARYLSULFATASE FAMILY MEMBER"/>
    <property type="match status" value="1"/>
</dbReference>
<dbReference type="Gene3D" id="3.30.1120.10">
    <property type="match status" value="1"/>
</dbReference>
<proteinExistence type="inferred from homology"/>
<dbReference type="InterPro" id="IPR000917">
    <property type="entry name" value="Sulfatase_N"/>
</dbReference>
<organism evidence="3 4">
    <name type="scientific">Edaphobacter aggregans</name>
    <dbReference type="NCBI Taxonomy" id="570835"/>
    <lineage>
        <taxon>Bacteria</taxon>
        <taxon>Pseudomonadati</taxon>
        <taxon>Acidobacteriota</taxon>
        <taxon>Terriglobia</taxon>
        <taxon>Terriglobales</taxon>
        <taxon>Acidobacteriaceae</taxon>
        <taxon>Edaphobacter</taxon>
    </lineage>
</organism>
<evidence type="ECO:0000259" key="2">
    <source>
        <dbReference type="Pfam" id="PF00884"/>
    </source>
</evidence>